<gene>
    <name evidence="6" type="primary">yihV</name>
    <name evidence="6" type="ORF">MHY01S_06110</name>
</gene>
<dbReference type="RefSeq" id="WP_119341830.1">
    <property type="nucleotide sequence ID" value="NZ_BJXL01000011.1"/>
</dbReference>
<keyword evidence="3 4" id="KW-0418">Kinase</keyword>
<dbReference type="InterPro" id="IPR029056">
    <property type="entry name" value="Ribokinase-like"/>
</dbReference>
<keyword evidence="2 4" id="KW-0808">Transferase</keyword>
<dbReference type="GO" id="GO:0016301">
    <property type="term" value="F:kinase activity"/>
    <property type="evidence" value="ECO:0007669"/>
    <property type="project" value="UniProtKB-KW"/>
</dbReference>
<evidence type="ECO:0000256" key="2">
    <source>
        <dbReference type="ARBA" id="ARBA00022679"/>
    </source>
</evidence>
<evidence type="ECO:0000256" key="1">
    <source>
        <dbReference type="ARBA" id="ARBA00010688"/>
    </source>
</evidence>
<dbReference type="EMBL" id="BJXL01000011">
    <property type="protein sequence ID" value="GEM82445.1"/>
    <property type="molecule type" value="Genomic_DNA"/>
</dbReference>
<evidence type="ECO:0000256" key="4">
    <source>
        <dbReference type="RuleBase" id="RU003704"/>
    </source>
</evidence>
<name>A0A511QYJ7_9DEIN</name>
<dbReference type="GO" id="GO:0005829">
    <property type="term" value="C:cytosol"/>
    <property type="evidence" value="ECO:0007669"/>
    <property type="project" value="TreeGrafter"/>
</dbReference>
<dbReference type="PROSITE" id="PS00584">
    <property type="entry name" value="PFKB_KINASES_2"/>
    <property type="match status" value="1"/>
</dbReference>
<proteinExistence type="inferred from homology"/>
<dbReference type="Gene3D" id="3.40.1190.20">
    <property type="match status" value="1"/>
</dbReference>
<comment type="caution">
    <text evidence="6">The sequence shown here is derived from an EMBL/GenBank/DDBJ whole genome shotgun (WGS) entry which is preliminary data.</text>
</comment>
<evidence type="ECO:0000259" key="5">
    <source>
        <dbReference type="Pfam" id="PF00294"/>
    </source>
</evidence>
<dbReference type="InterPro" id="IPR002173">
    <property type="entry name" value="Carboh/pur_kinase_PfkB_CS"/>
</dbReference>
<reference evidence="6 7" key="1">
    <citation type="submission" date="2019-07" db="EMBL/GenBank/DDBJ databases">
        <title>Whole genome shotgun sequence of Meiothermus hypogaeus NBRC 106114.</title>
        <authorList>
            <person name="Hosoyama A."/>
            <person name="Uohara A."/>
            <person name="Ohji S."/>
            <person name="Ichikawa N."/>
        </authorList>
    </citation>
    <scope>NUCLEOTIDE SEQUENCE [LARGE SCALE GENOMIC DNA]</scope>
    <source>
        <strain evidence="6 7">NBRC 106114</strain>
    </source>
</reference>
<feature type="domain" description="Carbohydrate kinase PfkB" evidence="5">
    <location>
        <begin position="3"/>
        <end position="263"/>
    </location>
</feature>
<dbReference type="PANTHER" id="PTHR10584">
    <property type="entry name" value="SUGAR KINASE"/>
    <property type="match status" value="1"/>
</dbReference>
<evidence type="ECO:0000256" key="3">
    <source>
        <dbReference type="ARBA" id="ARBA00022777"/>
    </source>
</evidence>
<dbReference type="AlphaFoldDB" id="A0A511QYJ7"/>
<comment type="similarity">
    <text evidence="1 4">Belongs to the carbohydrate kinase PfkB family.</text>
</comment>
<dbReference type="OrthoDB" id="9775849at2"/>
<dbReference type="InterPro" id="IPR011611">
    <property type="entry name" value="PfkB_dom"/>
</dbReference>
<dbReference type="Pfam" id="PF00294">
    <property type="entry name" value="PfkB"/>
    <property type="match status" value="1"/>
</dbReference>
<sequence length="282" mass="29701">MVRVLTVGWANLDQRFYIEEFPPRESRTGVRAYRETIGGPAAVAAVAVARLGAEAHLLSRRGDDAAGERLEEMLQAEGVKTHFQLGAATPVSAVLVTPEGERYIFPYRPALPEELVLSEERLLKGVGAVLLDGRWASAGYGLGQAARERGIPVVLDLDRDRDDDWMLTQVATHVVASEELAAKLGGVEALLARLQALGVFAAITLGAEGVAYVGGQVAAHRVHVQDTTGAGDVFHGAFALAVAEGKGNVEALEFASAVAALHCANAAPPRRPEVQALLASSG</sequence>
<dbReference type="Proteomes" id="UP000321197">
    <property type="component" value="Unassembled WGS sequence"/>
</dbReference>
<dbReference type="InterPro" id="IPR002139">
    <property type="entry name" value="Ribo/fructo_kinase"/>
</dbReference>
<dbReference type="SUPFAM" id="SSF53613">
    <property type="entry name" value="Ribokinase-like"/>
    <property type="match status" value="1"/>
</dbReference>
<protein>
    <submittedName>
        <fullName evidence="6">Ribokinase</fullName>
    </submittedName>
</protein>
<dbReference type="PANTHER" id="PTHR10584:SF157">
    <property type="entry name" value="SULFOFRUCTOSE KINASE"/>
    <property type="match status" value="1"/>
</dbReference>
<evidence type="ECO:0000313" key="6">
    <source>
        <dbReference type="EMBL" id="GEM82445.1"/>
    </source>
</evidence>
<organism evidence="6 7">
    <name type="scientific">Meiothermus hypogaeus NBRC 106114</name>
    <dbReference type="NCBI Taxonomy" id="1227553"/>
    <lineage>
        <taxon>Bacteria</taxon>
        <taxon>Thermotogati</taxon>
        <taxon>Deinococcota</taxon>
        <taxon>Deinococci</taxon>
        <taxon>Thermales</taxon>
        <taxon>Thermaceae</taxon>
        <taxon>Meiothermus</taxon>
    </lineage>
</organism>
<dbReference type="GO" id="GO:0006796">
    <property type="term" value="P:phosphate-containing compound metabolic process"/>
    <property type="evidence" value="ECO:0007669"/>
    <property type="project" value="UniProtKB-ARBA"/>
</dbReference>
<dbReference type="PRINTS" id="PR00990">
    <property type="entry name" value="RIBOKINASE"/>
</dbReference>
<evidence type="ECO:0000313" key="7">
    <source>
        <dbReference type="Proteomes" id="UP000321197"/>
    </source>
</evidence>
<accession>A0A511QYJ7</accession>